<name>A0ABN9PFR7_9DINO</name>
<evidence type="ECO:0000256" key="1">
    <source>
        <dbReference type="SAM" id="MobiDB-lite"/>
    </source>
</evidence>
<dbReference type="EMBL" id="CAUYUJ010000653">
    <property type="protein sequence ID" value="CAK0791769.1"/>
    <property type="molecule type" value="Genomic_DNA"/>
</dbReference>
<sequence>ARPPPARPSLDSPPLPPWLWQYEEQQGRRQRRRGSRFQTSEQQGWTRRRRQRRPLLRLPRLLVLLRPRSRHWAARVPCGRFTGRPWSAGGLATSAPHPDLARELCKDPLTHDAGHTAYILVCEVLRRLQAEAAPGQPAEPPLAPAGSAFNDASVKAMEAVARRARAGAGRRGRSPSSSDTEDRKTSSIDVCKALQAYGLEGLPLENFPKAAALQPLLRRARQKADHGRLPWVAGELEKEFEPFRRSVDSTLWKVEKGQEYASFAHGRRVGGAGASRSLFFKLRFLDLCHLAQESNVGAAYEFDRREWQQLATRIEDRGKSADPNEIVARVHAHTEAEVRDWVVEAEVACRGFLSAGVAQQWERSAGKGYRDGKGGTQEMVALLGWELDLDKSEGMSRSISLLGCEVSVAPQGVHWHLGREKVVAWQREAAVIFKAGCTREWAMSAVPRSWRRILRKRATQINAFELLALVAALNTWKAQLAVKRILVFIDNTAAKDVMLSGWSRQPDFNAIAGAAWLSVAQAQASIECRWVPSASNPADCLSRGTVGQPVVRRSAPEGVDHASGPKQAALESALRPRPGLGQTWLQVVSQQSTAYDVAYAVGDLCEEPTRCAALHRETFNERFRSAFPCEGTPRRRLAGLRAAQQGASATVVQNALLQETTYLELLDARRCRLEVLQVVCLVTDCKARSAPELLRASVKAAWIHRWTGRTSVAAQRAFAASLVHLPLDGLACDGDEPRLQDVLADVRRAEARPSP</sequence>
<proteinExistence type="predicted"/>
<evidence type="ECO:0000313" key="3">
    <source>
        <dbReference type="Proteomes" id="UP001189429"/>
    </source>
</evidence>
<feature type="non-terminal residue" evidence="2">
    <location>
        <position position="1"/>
    </location>
</feature>
<accession>A0ABN9PFR7</accession>
<gene>
    <name evidence="2" type="ORF">PCOR1329_LOCUS2571</name>
</gene>
<reference evidence="2" key="1">
    <citation type="submission" date="2023-10" db="EMBL/GenBank/DDBJ databases">
        <authorList>
            <person name="Chen Y."/>
            <person name="Shah S."/>
            <person name="Dougan E. K."/>
            <person name="Thang M."/>
            <person name="Chan C."/>
        </authorList>
    </citation>
    <scope>NUCLEOTIDE SEQUENCE [LARGE SCALE GENOMIC DNA]</scope>
</reference>
<protein>
    <submittedName>
        <fullName evidence="2">Uncharacterized protein</fullName>
    </submittedName>
</protein>
<keyword evidence="3" id="KW-1185">Reference proteome</keyword>
<comment type="caution">
    <text evidence="2">The sequence shown here is derived from an EMBL/GenBank/DDBJ whole genome shotgun (WGS) entry which is preliminary data.</text>
</comment>
<feature type="compositionally biased region" description="Basic residues" evidence="1">
    <location>
        <begin position="162"/>
        <end position="173"/>
    </location>
</feature>
<feature type="region of interest" description="Disordered" evidence="1">
    <location>
        <begin position="24"/>
        <end position="49"/>
    </location>
</feature>
<feature type="region of interest" description="Disordered" evidence="1">
    <location>
        <begin position="162"/>
        <end position="185"/>
    </location>
</feature>
<organism evidence="2 3">
    <name type="scientific">Prorocentrum cordatum</name>
    <dbReference type="NCBI Taxonomy" id="2364126"/>
    <lineage>
        <taxon>Eukaryota</taxon>
        <taxon>Sar</taxon>
        <taxon>Alveolata</taxon>
        <taxon>Dinophyceae</taxon>
        <taxon>Prorocentrales</taxon>
        <taxon>Prorocentraceae</taxon>
        <taxon>Prorocentrum</taxon>
    </lineage>
</organism>
<dbReference type="Proteomes" id="UP001189429">
    <property type="component" value="Unassembled WGS sequence"/>
</dbReference>
<evidence type="ECO:0000313" key="2">
    <source>
        <dbReference type="EMBL" id="CAK0791769.1"/>
    </source>
</evidence>